<comment type="caution">
    <text evidence="1">The sequence shown here is derived from an EMBL/GenBank/DDBJ whole genome shotgun (WGS) entry which is preliminary data.</text>
</comment>
<keyword evidence="2" id="KW-1185">Reference proteome</keyword>
<sequence>MITDSGQIRDPFYRFGEFFGTSRTVAEARIWQLYGGAVSDVVTGHVAMRLDHAQNGIQREEDESDRFFERLITSFSVKGSHERKD</sequence>
<proteinExistence type="predicted"/>
<dbReference type="EMBL" id="BMAW01012840">
    <property type="protein sequence ID" value="GFT30675.1"/>
    <property type="molecule type" value="Genomic_DNA"/>
</dbReference>
<evidence type="ECO:0000313" key="1">
    <source>
        <dbReference type="EMBL" id="GFT30675.1"/>
    </source>
</evidence>
<reference evidence="1" key="1">
    <citation type="submission" date="2020-08" db="EMBL/GenBank/DDBJ databases">
        <title>Multicomponent nature underlies the extraordinary mechanical properties of spider dragline silk.</title>
        <authorList>
            <person name="Kono N."/>
            <person name="Nakamura H."/>
            <person name="Mori M."/>
            <person name="Yoshida Y."/>
            <person name="Ohtoshi R."/>
            <person name="Malay A.D."/>
            <person name="Moran D.A.P."/>
            <person name="Tomita M."/>
            <person name="Numata K."/>
            <person name="Arakawa K."/>
        </authorList>
    </citation>
    <scope>NUCLEOTIDE SEQUENCE</scope>
</reference>
<organism evidence="1 2">
    <name type="scientific">Nephila pilipes</name>
    <name type="common">Giant wood spider</name>
    <name type="synonym">Nephila maculata</name>
    <dbReference type="NCBI Taxonomy" id="299642"/>
    <lineage>
        <taxon>Eukaryota</taxon>
        <taxon>Metazoa</taxon>
        <taxon>Ecdysozoa</taxon>
        <taxon>Arthropoda</taxon>
        <taxon>Chelicerata</taxon>
        <taxon>Arachnida</taxon>
        <taxon>Araneae</taxon>
        <taxon>Araneomorphae</taxon>
        <taxon>Entelegynae</taxon>
        <taxon>Araneoidea</taxon>
        <taxon>Nephilidae</taxon>
        <taxon>Nephila</taxon>
    </lineage>
</organism>
<evidence type="ECO:0000313" key="2">
    <source>
        <dbReference type="Proteomes" id="UP000887013"/>
    </source>
</evidence>
<accession>A0A8X6TM93</accession>
<dbReference type="Proteomes" id="UP000887013">
    <property type="component" value="Unassembled WGS sequence"/>
</dbReference>
<protein>
    <submittedName>
        <fullName evidence="1">Uncharacterized protein</fullName>
    </submittedName>
</protein>
<dbReference type="AlphaFoldDB" id="A0A8X6TM93"/>
<gene>
    <name evidence="1" type="ORF">NPIL_632461</name>
</gene>
<name>A0A8X6TM93_NEPPI</name>